<protein>
    <submittedName>
        <fullName evidence="1">Uncharacterized protein</fullName>
    </submittedName>
</protein>
<comment type="caution">
    <text evidence="1">The sequence shown here is derived from an EMBL/GenBank/DDBJ whole genome shotgun (WGS) entry which is preliminary data.</text>
</comment>
<name>A0ABD0VWR3_UMBPY</name>
<dbReference type="AlphaFoldDB" id="A0ABD0VWR3"/>
<organism evidence="1 2">
    <name type="scientific">Umbra pygmaea</name>
    <name type="common">Eastern mudminnow</name>
    <dbReference type="NCBI Taxonomy" id="75934"/>
    <lineage>
        <taxon>Eukaryota</taxon>
        <taxon>Metazoa</taxon>
        <taxon>Chordata</taxon>
        <taxon>Craniata</taxon>
        <taxon>Vertebrata</taxon>
        <taxon>Euteleostomi</taxon>
        <taxon>Actinopterygii</taxon>
        <taxon>Neopterygii</taxon>
        <taxon>Teleostei</taxon>
        <taxon>Protacanthopterygii</taxon>
        <taxon>Esociformes</taxon>
        <taxon>Umbridae</taxon>
        <taxon>Umbra</taxon>
    </lineage>
</organism>
<reference evidence="1 2" key="1">
    <citation type="submission" date="2024-06" db="EMBL/GenBank/DDBJ databases">
        <authorList>
            <person name="Pan Q."/>
            <person name="Wen M."/>
            <person name="Jouanno E."/>
            <person name="Zahm M."/>
            <person name="Klopp C."/>
            <person name="Cabau C."/>
            <person name="Louis A."/>
            <person name="Berthelot C."/>
            <person name="Parey E."/>
            <person name="Roest Crollius H."/>
            <person name="Montfort J."/>
            <person name="Robinson-Rechavi M."/>
            <person name="Bouchez O."/>
            <person name="Lampietro C."/>
            <person name="Lopez Roques C."/>
            <person name="Donnadieu C."/>
            <person name="Postlethwait J."/>
            <person name="Bobe J."/>
            <person name="Verreycken H."/>
            <person name="Guiguen Y."/>
        </authorList>
    </citation>
    <scope>NUCLEOTIDE SEQUENCE [LARGE SCALE GENOMIC DNA]</scope>
    <source>
        <strain evidence="1">Up_M1</strain>
        <tissue evidence="1">Testis</tissue>
    </source>
</reference>
<gene>
    <name evidence="1" type="ORF">UPYG_G00332970</name>
</gene>
<sequence length="153" mass="16213">MPQTAPEAPPPQAEPAAEHLLRVPATLPPVVAATGCNAPSAIDGCTVPHYLGRWLCLPGHHRLLCPQGRCLGPTSFQVWMPATPSEREAYAGGPLRWAGSGCSSILSSWRLVVASGVLRGPVKVTPLDVWCQCSKAQTPLCVHVSVLCYPDSQ</sequence>
<dbReference type="EMBL" id="JAGEUA010000011">
    <property type="protein sequence ID" value="KAL0961890.1"/>
    <property type="molecule type" value="Genomic_DNA"/>
</dbReference>
<evidence type="ECO:0000313" key="2">
    <source>
        <dbReference type="Proteomes" id="UP001557470"/>
    </source>
</evidence>
<proteinExistence type="predicted"/>
<accession>A0ABD0VWR3</accession>
<evidence type="ECO:0000313" key="1">
    <source>
        <dbReference type="EMBL" id="KAL0961890.1"/>
    </source>
</evidence>
<keyword evidence="2" id="KW-1185">Reference proteome</keyword>
<dbReference type="Proteomes" id="UP001557470">
    <property type="component" value="Unassembled WGS sequence"/>
</dbReference>